<comment type="caution">
    <text evidence="2">The sequence shown here is derived from an EMBL/GenBank/DDBJ whole genome shotgun (WGS) entry which is preliminary data.</text>
</comment>
<accession>A0AAV0NZY4</accession>
<evidence type="ECO:0000313" key="2">
    <source>
        <dbReference type="EMBL" id="CAI0463920.1"/>
    </source>
</evidence>
<keyword evidence="3" id="KW-1185">Reference proteome</keyword>
<reference evidence="2" key="1">
    <citation type="submission" date="2022-08" db="EMBL/GenBank/DDBJ databases">
        <authorList>
            <person name="Gutierrez-Valencia J."/>
        </authorList>
    </citation>
    <scope>NUCLEOTIDE SEQUENCE</scope>
</reference>
<sequence length="77" mass="8737">MRHLRKGESVGGIGTLSPGCRRNVSQHRGEEKEESVGENAEVTEVPEILAEHEIDLHEYRPVVNSIRKRPEAWLHSI</sequence>
<name>A0AAV0NZY4_9ROSI</name>
<gene>
    <name evidence="2" type="ORF">LITE_LOCUS35953</name>
</gene>
<feature type="region of interest" description="Disordered" evidence="1">
    <location>
        <begin position="1"/>
        <end position="44"/>
    </location>
</feature>
<dbReference type="EMBL" id="CAMGYJ010000008">
    <property type="protein sequence ID" value="CAI0463920.1"/>
    <property type="molecule type" value="Genomic_DNA"/>
</dbReference>
<dbReference type="AlphaFoldDB" id="A0AAV0NZY4"/>
<organism evidence="2 3">
    <name type="scientific">Linum tenue</name>
    <dbReference type="NCBI Taxonomy" id="586396"/>
    <lineage>
        <taxon>Eukaryota</taxon>
        <taxon>Viridiplantae</taxon>
        <taxon>Streptophyta</taxon>
        <taxon>Embryophyta</taxon>
        <taxon>Tracheophyta</taxon>
        <taxon>Spermatophyta</taxon>
        <taxon>Magnoliopsida</taxon>
        <taxon>eudicotyledons</taxon>
        <taxon>Gunneridae</taxon>
        <taxon>Pentapetalae</taxon>
        <taxon>rosids</taxon>
        <taxon>fabids</taxon>
        <taxon>Malpighiales</taxon>
        <taxon>Linaceae</taxon>
        <taxon>Linum</taxon>
    </lineage>
</organism>
<evidence type="ECO:0000313" key="3">
    <source>
        <dbReference type="Proteomes" id="UP001154282"/>
    </source>
</evidence>
<dbReference type="Proteomes" id="UP001154282">
    <property type="component" value="Unassembled WGS sequence"/>
</dbReference>
<protein>
    <submittedName>
        <fullName evidence="2">Uncharacterized protein</fullName>
    </submittedName>
</protein>
<evidence type="ECO:0000256" key="1">
    <source>
        <dbReference type="SAM" id="MobiDB-lite"/>
    </source>
</evidence>
<proteinExistence type="predicted"/>